<reference evidence="1" key="1">
    <citation type="submission" date="2018-02" db="EMBL/GenBank/DDBJ databases">
        <title>Rhizophora mucronata_Transcriptome.</title>
        <authorList>
            <person name="Meera S.P."/>
            <person name="Sreeshan A."/>
            <person name="Augustine A."/>
        </authorList>
    </citation>
    <scope>NUCLEOTIDE SEQUENCE</scope>
    <source>
        <tissue evidence="1">Leaf</tissue>
    </source>
</reference>
<proteinExistence type="predicted"/>
<organism evidence="1">
    <name type="scientific">Rhizophora mucronata</name>
    <name type="common">Asiatic mangrove</name>
    <dbReference type="NCBI Taxonomy" id="61149"/>
    <lineage>
        <taxon>Eukaryota</taxon>
        <taxon>Viridiplantae</taxon>
        <taxon>Streptophyta</taxon>
        <taxon>Embryophyta</taxon>
        <taxon>Tracheophyta</taxon>
        <taxon>Spermatophyta</taxon>
        <taxon>Magnoliopsida</taxon>
        <taxon>eudicotyledons</taxon>
        <taxon>Gunneridae</taxon>
        <taxon>Pentapetalae</taxon>
        <taxon>rosids</taxon>
        <taxon>fabids</taxon>
        <taxon>Malpighiales</taxon>
        <taxon>Rhizophoraceae</taxon>
        <taxon>Rhizophora</taxon>
    </lineage>
</organism>
<protein>
    <submittedName>
        <fullName evidence="1">Uncharacterized protein</fullName>
    </submittedName>
</protein>
<dbReference type="AlphaFoldDB" id="A0A2P2NAD8"/>
<sequence>MNMLGIETTRLLKQWVRLHPCDPS</sequence>
<dbReference type="EMBL" id="GGEC01058954">
    <property type="protein sequence ID" value="MBX39438.1"/>
    <property type="molecule type" value="Transcribed_RNA"/>
</dbReference>
<accession>A0A2P2NAD8</accession>
<evidence type="ECO:0000313" key="1">
    <source>
        <dbReference type="EMBL" id="MBX39438.1"/>
    </source>
</evidence>
<name>A0A2P2NAD8_RHIMU</name>